<gene>
    <name evidence="1" type="ORF">FB461_2067</name>
</gene>
<organism evidence="1 2">
    <name type="scientific">Rarobacter faecitabidus</name>
    <dbReference type="NCBI Taxonomy" id="13243"/>
    <lineage>
        <taxon>Bacteria</taxon>
        <taxon>Bacillati</taxon>
        <taxon>Actinomycetota</taxon>
        <taxon>Actinomycetes</taxon>
        <taxon>Micrococcales</taxon>
        <taxon>Rarobacteraceae</taxon>
        <taxon>Rarobacter</taxon>
    </lineage>
</organism>
<protein>
    <submittedName>
        <fullName evidence="1">Uncharacterized protein DUF4280</fullName>
    </submittedName>
</protein>
<accession>A0A542ZED8</accession>
<comment type="caution">
    <text evidence="1">The sequence shown here is derived from an EMBL/GenBank/DDBJ whole genome shotgun (WGS) entry which is preliminary data.</text>
</comment>
<proteinExistence type="predicted"/>
<dbReference type="AlphaFoldDB" id="A0A542ZED8"/>
<evidence type="ECO:0000313" key="2">
    <source>
        <dbReference type="Proteomes" id="UP000315389"/>
    </source>
</evidence>
<sequence length="130" mass="12751">MGRPNATMSAMLVCPFGLAPSNLVPLPTPRVMVEGKPAATISDSLPGANIPPFGMCNSLANPAVAAATAAALGVLTPMPCVPTPVGTWVGGAATTMVGGKPALTLGATCQCAFGGTIQITNPGATRTMSS</sequence>
<reference evidence="1 2" key="1">
    <citation type="submission" date="2019-06" db="EMBL/GenBank/DDBJ databases">
        <title>Sequencing the genomes of 1000 actinobacteria strains.</title>
        <authorList>
            <person name="Klenk H.-P."/>
        </authorList>
    </citation>
    <scope>NUCLEOTIDE SEQUENCE [LARGE SCALE GENOMIC DNA]</scope>
    <source>
        <strain evidence="1 2">DSM 4813</strain>
    </source>
</reference>
<dbReference type="Pfam" id="PF14107">
    <property type="entry name" value="DUF4280"/>
    <property type="match status" value="1"/>
</dbReference>
<dbReference type="InterPro" id="IPR025460">
    <property type="entry name" value="DUF4280"/>
</dbReference>
<dbReference type="EMBL" id="VFOS01000003">
    <property type="protein sequence ID" value="TQL58649.1"/>
    <property type="molecule type" value="Genomic_DNA"/>
</dbReference>
<dbReference type="RefSeq" id="WP_211349896.1">
    <property type="nucleotide sequence ID" value="NZ_BAAASV010000002.1"/>
</dbReference>
<evidence type="ECO:0000313" key="1">
    <source>
        <dbReference type="EMBL" id="TQL58649.1"/>
    </source>
</evidence>
<keyword evidence="2" id="KW-1185">Reference proteome</keyword>
<dbReference type="Proteomes" id="UP000315389">
    <property type="component" value="Unassembled WGS sequence"/>
</dbReference>
<name>A0A542ZED8_RARFA</name>